<organism evidence="14 15">
    <name type="scientific">Chelonia mydas</name>
    <name type="common">Green sea-turtle</name>
    <name type="synonym">Chelonia agassizi</name>
    <dbReference type="NCBI Taxonomy" id="8469"/>
    <lineage>
        <taxon>Eukaryota</taxon>
        <taxon>Metazoa</taxon>
        <taxon>Chordata</taxon>
        <taxon>Craniata</taxon>
        <taxon>Vertebrata</taxon>
        <taxon>Euteleostomi</taxon>
        <taxon>Archelosauria</taxon>
        <taxon>Testudinata</taxon>
        <taxon>Testudines</taxon>
        <taxon>Cryptodira</taxon>
        <taxon>Durocryptodira</taxon>
        <taxon>Americhelydia</taxon>
        <taxon>Chelonioidea</taxon>
        <taxon>Cheloniidae</taxon>
        <taxon>Chelonia</taxon>
    </lineage>
</organism>
<dbReference type="InterPro" id="IPR007110">
    <property type="entry name" value="Ig-like_dom"/>
</dbReference>
<feature type="domain" description="Ig-like" evidence="13">
    <location>
        <begin position="966"/>
        <end position="1086"/>
    </location>
</feature>
<dbReference type="Pfam" id="PF03921">
    <property type="entry name" value="ICAM_N"/>
    <property type="match status" value="2"/>
</dbReference>
<comment type="subcellular location">
    <subcellularLocation>
        <location evidence="1">Membrane</location>
        <topology evidence="1">Single-pass type I membrane protein</topology>
    </subcellularLocation>
</comment>
<keyword evidence="7 12" id="KW-1133">Transmembrane helix</keyword>
<reference evidence="15" key="1">
    <citation type="journal article" date="2013" name="Nat. Genet.">
        <title>The draft genomes of soft-shell turtle and green sea turtle yield insights into the development and evolution of the turtle-specific body plan.</title>
        <authorList>
            <person name="Wang Z."/>
            <person name="Pascual-Anaya J."/>
            <person name="Zadissa A."/>
            <person name="Li W."/>
            <person name="Niimura Y."/>
            <person name="Huang Z."/>
            <person name="Li C."/>
            <person name="White S."/>
            <person name="Xiong Z."/>
            <person name="Fang D."/>
            <person name="Wang B."/>
            <person name="Ming Y."/>
            <person name="Chen Y."/>
            <person name="Zheng Y."/>
            <person name="Kuraku S."/>
            <person name="Pignatelli M."/>
            <person name="Herrero J."/>
            <person name="Beal K."/>
            <person name="Nozawa M."/>
            <person name="Li Q."/>
            <person name="Wang J."/>
            <person name="Zhang H."/>
            <person name="Yu L."/>
            <person name="Shigenobu S."/>
            <person name="Wang J."/>
            <person name="Liu J."/>
            <person name="Flicek P."/>
            <person name="Searle S."/>
            <person name="Wang J."/>
            <person name="Kuratani S."/>
            <person name="Yin Y."/>
            <person name="Aken B."/>
            <person name="Zhang G."/>
            <person name="Irie N."/>
        </authorList>
    </citation>
    <scope>NUCLEOTIDE SEQUENCE [LARGE SCALE GENOMIC DNA]</scope>
</reference>
<evidence type="ECO:0000256" key="6">
    <source>
        <dbReference type="ARBA" id="ARBA00022889"/>
    </source>
</evidence>
<dbReference type="eggNOG" id="ENOG502QS16">
    <property type="taxonomic scope" value="Eukaryota"/>
</dbReference>
<accession>M7AYW5</accession>
<feature type="domain" description="Ig-like" evidence="13">
    <location>
        <begin position="1252"/>
        <end position="1336"/>
    </location>
</feature>
<keyword evidence="10" id="KW-0325">Glycoprotein</keyword>
<evidence type="ECO:0000256" key="10">
    <source>
        <dbReference type="ARBA" id="ARBA00023180"/>
    </source>
</evidence>
<evidence type="ECO:0000313" key="15">
    <source>
        <dbReference type="Proteomes" id="UP000031443"/>
    </source>
</evidence>
<comment type="similarity">
    <text evidence="2">Belongs to the immunoglobulin superfamily. ICAM family.</text>
</comment>
<dbReference type="Pfam" id="PF13927">
    <property type="entry name" value="Ig_3"/>
    <property type="match status" value="1"/>
</dbReference>
<dbReference type="GO" id="GO:1901701">
    <property type="term" value="P:cellular response to oxygen-containing compound"/>
    <property type="evidence" value="ECO:0007669"/>
    <property type="project" value="UniProtKB-ARBA"/>
</dbReference>
<dbReference type="SUPFAM" id="SSF48726">
    <property type="entry name" value="Immunoglobulin"/>
    <property type="match status" value="12"/>
</dbReference>
<name>M7AYW5_CHEMY</name>
<evidence type="ECO:0000256" key="1">
    <source>
        <dbReference type="ARBA" id="ARBA00004479"/>
    </source>
</evidence>
<dbReference type="SMART" id="SM00409">
    <property type="entry name" value="IG"/>
    <property type="match status" value="6"/>
</dbReference>
<evidence type="ECO:0000256" key="9">
    <source>
        <dbReference type="ARBA" id="ARBA00023157"/>
    </source>
</evidence>
<dbReference type="FunFam" id="2.60.40.10:FF:000194">
    <property type="entry name" value="Intercellular adhesion molecule 1"/>
    <property type="match status" value="2"/>
</dbReference>
<dbReference type="InterPro" id="IPR013783">
    <property type="entry name" value="Ig-like_fold"/>
</dbReference>
<evidence type="ECO:0000256" key="7">
    <source>
        <dbReference type="ARBA" id="ARBA00022989"/>
    </source>
</evidence>
<keyword evidence="8 12" id="KW-0472">Membrane</keyword>
<protein>
    <submittedName>
        <fullName evidence="14">Intercellular adhesion molecule 5</fullName>
    </submittedName>
</protein>
<feature type="domain" description="Ig-like" evidence="13">
    <location>
        <begin position="1171"/>
        <end position="1247"/>
    </location>
</feature>
<sequence length="1402" mass="151593">MELGRLGLGSSMLSHGRIVPTTAMRPQWLQHPSAGGSLQWLLLLLVLPGAAQDSFEVSVSPAAPVVAYGGAVWINCSTTCPDPDARGSLENTSLTKTDEKTGPGWVAFLLKNITEWVSAPQCYFTCRGRVKVAFANISAFRAPERVVLERIPELELGRAYNLTCRVLNVAPVRHLTVTLRQGGRILHTETFQNHTRAGPDNVTVTKEITPQQRDHGQEVTCHAALDLTPHEPHFENSSSAVELKVYALPEEPQLQIFHHIEVGTKATARCEVTKVFPAAGEAQFNLSFGGQSLNFTVTTSNDRATAQGEVRSLSAGERQLTCTVSVGPVSRSAGQSVLVYSLPEPILEITEPQTHVNSSVTVTCRSPKAHPPDVLLQLRDAKRVLVPSARDQPLVHFPLTAGEEDNGREFTCEARLASDNQTMKRTSARLTVLWAPERVVLERLPELELGRAYNLTCRVLSVAPIRHLNVTLRQGGRTLHTETFQNRTRVGPDDVTVTQEITPRRWDHGQEATCHAALDLRPRGPLLQSSSSAVELQEAESPKAKIIASTAIATVLAMPLGIVACYSVEKRSPSGRTLCCGCEKPPTSGLVRSCRAHAQQGAGGSYGSCHSLNGQAMGFGDLTPGAAERPFNMSVRPEDSVVEHGGSIWLNCSTTCQDPDARSGLETSLTKAQEKRGPRWEARELVNIWEWVSAPQCYFFCYGEVTRASARITTYRVPERVVLERLPELELGQAYNLTCRVLNVAPVRHLTVTLRQGGRTLHTETFQNHTRAAADNVTVTHEIIPQRQDHGQEVTCHSALDLRPLGQLFQNSSPAVELRVFALPEEPQLRTSLYIEVGTKATARCEVTKVFPAAGEAQFNLSFGGQSLNFTITTLNDTATAQGEVRSLSAGERQLTCTVSVGPVSRSAGQSVLVYSFPQPVLEIDQPRALVNRNVSLTCCSPASQPPGTTLQLRDSERTLESGHQPCLQLTLTARKGDNGRQFTCEGNLALGSHSFVKNTSAQLIVLYGPEMDDAGCARTRTWVEETEQTLACLASGNPAPAVVCTKEGAPYGVGLQRRVAREHAGTYHCTATNTHGSARREVTVRVEYKPSMDELSCPSAWTWVKGMPQAFSCDADGIPAPEVVCTKDGVSYRPGQGLGLTDPMGTYQCNATNSHGSATKTVAITLEYKPTMDESSCPSTRAWVEGSLHTLACEAVGIPVPRVPCAKEGAAEEFGGERSVSRNDSGTYWCTATNRHGSARRAVTVRVELGPVLPPSASPSATVPRGANFNISCRAEGSPAPAYRWTVPPAPNVHYSADNSTVSVAGADRHNRGVYVCRVSNAHGQHLGQLQIQVTDNRLIVAALIAGVAVLLLGGTAGLVYYLKSTACKKGEYNVQDAESSSKATCLGRDSAVYEIQLMQT</sequence>
<keyword evidence="15" id="KW-1185">Reference proteome</keyword>
<evidence type="ECO:0000256" key="3">
    <source>
        <dbReference type="ARBA" id="ARBA00022692"/>
    </source>
</evidence>
<dbReference type="GO" id="GO:0098609">
    <property type="term" value="P:cell-cell adhesion"/>
    <property type="evidence" value="ECO:0007669"/>
    <property type="project" value="InterPro"/>
</dbReference>
<keyword evidence="5" id="KW-0677">Repeat</keyword>
<dbReference type="InterPro" id="IPR003599">
    <property type="entry name" value="Ig_sub"/>
</dbReference>
<proteinExistence type="inferred from homology"/>
<evidence type="ECO:0000313" key="14">
    <source>
        <dbReference type="EMBL" id="EMP24988.1"/>
    </source>
</evidence>
<dbReference type="GO" id="GO:0005178">
    <property type="term" value="F:integrin binding"/>
    <property type="evidence" value="ECO:0007669"/>
    <property type="project" value="InterPro"/>
</dbReference>
<dbReference type="InterPro" id="IPR036179">
    <property type="entry name" value="Ig-like_dom_sf"/>
</dbReference>
<evidence type="ECO:0000256" key="5">
    <source>
        <dbReference type="ARBA" id="ARBA00022737"/>
    </source>
</evidence>
<feature type="domain" description="Ig-like" evidence="13">
    <location>
        <begin position="1091"/>
        <end position="1166"/>
    </location>
</feature>
<evidence type="ECO:0000256" key="2">
    <source>
        <dbReference type="ARBA" id="ARBA00005925"/>
    </source>
</evidence>
<keyword evidence="6" id="KW-0130">Cell adhesion</keyword>
<dbReference type="InterPro" id="IPR048679">
    <property type="entry name" value="ICAM1_3_5_D2"/>
</dbReference>
<dbReference type="InterPro" id="IPR003987">
    <property type="entry name" value="ICAM_VCAM_N"/>
</dbReference>
<evidence type="ECO:0000256" key="11">
    <source>
        <dbReference type="ARBA" id="ARBA00023319"/>
    </source>
</evidence>
<dbReference type="PANTHER" id="PTHR13771:SF9">
    <property type="entry name" value="INTERCELLULAR ADHESION MOLECULE 5"/>
    <property type="match status" value="1"/>
</dbReference>
<dbReference type="GO" id="GO:0005886">
    <property type="term" value="C:plasma membrane"/>
    <property type="evidence" value="ECO:0007669"/>
    <property type="project" value="TreeGrafter"/>
</dbReference>
<dbReference type="FunFam" id="2.60.40.10:FF:000338">
    <property type="entry name" value="intercellular adhesion molecule 5"/>
    <property type="match status" value="1"/>
</dbReference>
<dbReference type="InterPro" id="IPR003598">
    <property type="entry name" value="Ig_sub2"/>
</dbReference>
<dbReference type="PRINTS" id="PR01472">
    <property type="entry name" value="ICAMVCAM1"/>
</dbReference>
<evidence type="ECO:0000256" key="12">
    <source>
        <dbReference type="SAM" id="Phobius"/>
    </source>
</evidence>
<keyword evidence="4" id="KW-0732">Signal</keyword>
<dbReference type="SMART" id="SM00408">
    <property type="entry name" value="IGc2"/>
    <property type="match status" value="4"/>
</dbReference>
<dbReference type="Pfam" id="PF21146">
    <property type="entry name" value="ICAM1_3_5_D2"/>
    <property type="match status" value="2"/>
</dbReference>
<dbReference type="EMBL" id="KB595547">
    <property type="protein sequence ID" value="EMP24988.1"/>
    <property type="molecule type" value="Genomic_DNA"/>
</dbReference>
<dbReference type="PROSITE" id="PS50835">
    <property type="entry name" value="IG_LIKE"/>
    <property type="match status" value="4"/>
</dbReference>
<evidence type="ECO:0000256" key="8">
    <source>
        <dbReference type="ARBA" id="ARBA00023136"/>
    </source>
</evidence>
<evidence type="ECO:0000259" key="13">
    <source>
        <dbReference type="PROSITE" id="PS50835"/>
    </source>
</evidence>
<dbReference type="PANTHER" id="PTHR13771">
    <property type="entry name" value="INTERCELLULAR ADHESION MOLECULE"/>
    <property type="match status" value="1"/>
</dbReference>
<keyword evidence="3 12" id="KW-0812">Transmembrane</keyword>
<dbReference type="Proteomes" id="UP000031443">
    <property type="component" value="Unassembled WGS sequence"/>
</dbReference>
<feature type="transmembrane region" description="Helical" evidence="12">
    <location>
        <begin position="1340"/>
        <end position="1364"/>
    </location>
</feature>
<dbReference type="InterPro" id="IPR013768">
    <property type="entry name" value="ICAM_N"/>
</dbReference>
<dbReference type="GO" id="GO:0006955">
    <property type="term" value="P:immune response"/>
    <property type="evidence" value="ECO:0007669"/>
    <property type="project" value="UniProtKB-ARBA"/>
</dbReference>
<dbReference type="InterPro" id="IPR047012">
    <property type="entry name" value="ICAM_VCAM"/>
</dbReference>
<keyword evidence="9" id="KW-1015">Disulfide bond</keyword>
<gene>
    <name evidence="14" type="ORF">UY3_17940</name>
</gene>
<dbReference type="FunFam" id="2.60.40.10:FF:000641">
    <property type="entry name" value="Intercellular adhesion molecule 1"/>
    <property type="match status" value="2"/>
</dbReference>
<evidence type="ECO:0000256" key="4">
    <source>
        <dbReference type="ARBA" id="ARBA00022729"/>
    </source>
</evidence>
<dbReference type="Gene3D" id="2.60.40.10">
    <property type="entry name" value="Immunoglobulins"/>
    <property type="match status" value="13"/>
</dbReference>
<keyword evidence="11" id="KW-0393">Immunoglobulin domain</keyword>